<dbReference type="EMBL" id="JACIIJ010000041">
    <property type="protein sequence ID" value="MBB6225811.1"/>
    <property type="molecule type" value="Genomic_DNA"/>
</dbReference>
<evidence type="ECO:0000313" key="2">
    <source>
        <dbReference type="Proteomes" id="UP000517187"/>
    </source>
</evidence>
<dbReference type="AlphaFoldDB" id="A0A7W9ZZR2"/>
<gene>
    <name evidence="1" type="ORF">GGE66_006847</name>
</gene>
<comment type="caution">
    <text evidence="1">The sequence shown here is derived from an EMBL/GenBank/DDBJ whole genome shotgun (WGS) entry which is preliminary data.</text>
</comment>
<name>A0A7W9ZZR2_RHILE</name>
<accession>A0A7W9ZZR2</accession>
<protein>
    <submittedName>
        <fullName evidence="1">Uncharacterized protein</fullName>
    </submittedName>
</protein>
<evidence type="ECO:0000313" key="1">
    <source>
        <dbReference type="EMBL" id="MBB6225811.1"/>
    </source>
</evidence>
<organism evidence="1 2">
    <name type="scientific">Rhizobium leguminosarum</name>
    <dbReference type="NCBI Taxonomy" id="384"/>
    <lineage>
        <taxon>Bacteria</taxon>
        <taxon>Pseudomonadati</taxon>
        <taxon>Pseudomonadota</taxon>
        <taxon>Alphaproteobacteria</taxon>
        <taxon>Hyphomicrobiales</taxon>
        <taxon>Rhizobiaceae</taxon>
        <taxon>Rhizobium/Agrobacterium group</taxon>
        <taxon>Rhizobium</taxon>
    </lineage>
</organism>
<proteinExistence type="predicted"/>
<dbReference type="Proteomes" id="UP000517187">
    <property type="component" value="Unassembled WGS sequence"/>
</dbReference>
<sequence>MCTSPVFLQNVTFGQHPKRRRLSHLRCRQIRMREEPRVRRMLARSLKCLVPSMTAYPLRVLLWLQARTKPAHGAGCISYSDHEPTCELGTRCRPRILQLSNYACGRVPRWTDLFITQRSFEMNVESYRRRSTHGGQTPARQASLIRDNQRHRTVSRGAAIRPTMKLLPATINMITSSRPRHENLIQIVARVSS</sequence>
<reference evidence="1 2" key="1">
    <citation type="submission" date="2020-08" db="EMBL/GenBank/DDBJ databases">
        <title>Genomic Encyclopedia of Type Strains, Phase IV (KMG-V): Genome sequencing to study the core and pangenomes of soil and plant-associated prokaryotes.</title>
        <authorList>
            <person name="Whitman W."/>
        </authorList>
    </citation>
    <scope>NUCLEOTIDE SEQUENCE [LARGE SCALE GENOMIC DNA]</scope>
    <source>
        <strain evidence="1 2">SEMIA 4011</strain>
    </source>
</reference>